<dbReference type="OrthoDB" id="9796140at2"/>
<dbReference type="AlphaFoldDB" id="A0A0L6U443"/>
<dbReference type="GO" id="GO:0004518">
    <property type="term" value="F:nuclease activity"/>
    <property type="evidence" value="ECO:0007669"/>
    <property type="project" value="UniProtKB-KW"/>
</dbReference>
<dbReference type="InterPro" id="IPR037027">
    <property type="entry name" value="YqgF/RNaseH-like_dom_sf"/>
</dbReference>
<proteinExistence type="inferred from homology"/>
<dbReference type="GO" id="GO:0005829">
    <property type="term" value="C:cytosol"/>
    <property type="evidence" value="ECO:0007669"/>
    <property type="project" value="TreeGrafter"/>
</dbReference>
<accession>A0A0L6U443</accession>
<evidence type="ECO:0000259" key="6">
    <source>
        <dbReference type="SMART" id="SM00732"/>
    </source>
</evidence>
<dbReference type="Pfam" id="PF03652">
    <property type="entry name" value="RuvX"/>
    <property type="match status" value="1"/>
</dbReference>
<reference evidence="8" key="1">
    <citation type="submission" date="2015-07" db="EMBL/GenBank/DDBJ databases">
        <title>Draft genome sequence of Acetobacterium bakii DSM 8293, a potential psychrophilic chemical producer through syngas fermentation.</title>
        <authorList>
            <person name="Song Y."/>
            <person name="Hwang S."/>
            <person name="Cho B.-K."/>
        </authorList>
    </citation>
    <scope>NUCLEOTIDE SEQUENCE [LARGE SCALE GENOMIC DNA]</scope>
    <source>
        <strain evidence="8">DSM 8239</strain>
    </source>
</reference>
<dbReference type="PATRIC" id="fig|52689.4.peg.3160"/>
<keyword evidence="4 5" id="KW-0378">Hydrolase</keyword>
<comment type="subcellular location">
    <subcellularLocation>
        <location evidence="5">Cytoplasm</location>
    </subcellularLocation>
</comment>
<dbReference type="NCBIfam" id="TIGR00250">
    <property type="entry name" value="RNAse_H_YqgF"/>
    <property type="match status" value="1"/>
</dbReference>
<dbReference type="PANTHER" id="PTHR33317:SF4">
    <property type="entry name" value="POLYNUCLEOTIDYL TRANSFERASE, RIBONUCLEASE H-LIKE SUPERFAMILY PROTEIN"/>
    <property type="match status" value="1"/>
</dbReference>
<evidence type="ECO:0000313" key="8">
    <source>
        <dbReference type="Proteomes" id="UP000036873"/>
    </source>
</evidence>
<keyword evidence="8" id="KW-1185">Reference proteome</keyword>
<dbReference type="GO" id="GO:0016788">
    <property type="term" value="F:hydrolase activity, acting on ester bonds"/>
    <property type="evidence" value="ECO:0007669"/>
    <property type="project" value="UniProtKB-UniRule"/>
</dbReference>
<dbReference type="SUPFAM" id="SSF53098">
    <property type="entry name" value="Ribonuclease H-like"/>
    <property type="match status" value="1"/>
</dbReference>
<sequence length="138" mass="15922">MERILGIDVGDKRIGIAVTDPLQITAQGVMTLRRKTRDDDLEAFRQLIEKYELKKIVAGLPLNMDGTESSQTRKTQNFCQFIKKRLNVEIIYIDERLTSSWSEKILIEGNVSRKNRKEFIDTLAAQMILQSYMDRAGK</sequence>
<dbReference type="Proteomes" id="UP000036873">
    <property type="component" value="Unassembled WGS sequence"/>
</dbReference>
<protein>
    <recommendedName>
        <fullName evidence="5">Putative pre-16S rRNA nuclease</fullName>
        <ecNumber evidence="5">3.1.-.-</ecNumber>
    </recommendedName>
</protein>
<evidence type="ECO:0000256" key="5">
    <source>
        <dbReference type="HAMAP-Rule" id="MF_00651"/>
    </source>
</evidence>
<keyword evidence="3 5" id="KW-0540">Nuclease</keyword>
<dbReference type="Gene3D" id="3.30.420.140">
    <property type="entry name" value="YqgF/RNase H-like domain"/>
    <property type="match status" value="1"/>
</dbReference>
<evidence type="ECO:0000313" key="7">
    <source>
        <dbReference type="EMBL" id="KNZ43286.1"/>
    </source>
</evidence>
<comment type="function">
    <text evidence="5">Could be a nuclease involved in processing of the 5'-end of pre-16S rRNA.</text>
</comment>
<dbReference type="CDD" id="cd16964">
    <property type="entry name" value="YqgF"/>
    <property type="match status" value="1"/>
</dbReference>
<keyword evidence="1 5" id="KW-0963">Cytoplasm</keyword>
<comment type="caution">
    <text evidence="7">The sequence shown here is derived from an EMBL/GenBank/DDBJ whole genome shotgun (WGS) entry which is preliminary data.</text>
</comment>
<dbReference type="PANTHER" id="PTHR33317">
    <property type="entry name" value="POLYNUCLEOTIDYL TRANSFERASE, RIBONUCLEASE H-LIKE SUPERFAMILY PROTEIN"/>
    <property type="match status" value="1"/>
</dbReference>
<evidence type="ECO:0000256" key="2">
    <source>
        <dbReference type="ARBA" id="ARBA00022517"/>
    </source>
</evidence>
<gene>
    <name evidence="7" type="ORF">AKG39_02275</name>
</gene>
<name>A0A0L6U443_9FIRM</name>
<keyword evidence="2 5" id="KW-0690">Ribosome biogenesis</keyword>
<comment type="similarity">
    <text evidence="5">Belongs to the YqgF HJR family.</text>
</comment>
<dbReference type="HAMAP" id="MF_00651">
    <property type="entry name" value="Nuclease_YqgF"/>
    <property type="match status" value="1"/>
</dbReference>
<dbReference type="EMBL" id="LGYO01000006">
    <property type="protein sequence ID" value="KNZ43286.1"/>
    <property type="molecule type" value="Genomic_DNA"/>
</dbReference>
<dbReference type="STRING" id="52689.AKG39_02275"/>
<dbReference type="InterPro" id="IPR012337">
    <property type="entry name" value="RNaseH-like_sf"/>
</dbReference>
<feature type="domain" description="YqgF/RNase H-like" evidence="6">
    <location>
        <begin position="2"/>
        <end position="102"/>
    </location>
</feature>
<dbReference type="InterPro" id="IPR005227">
    <property type="entry name" value="YqgF"/>
</dbReference>
<dbReference type="InterPro" id="IPR006641">
    <property type="entry name" value="YqgF/RNaseH-like_dom"/>
</dbReference>
<dbReference type="SMART" id="SM00732">
    <property type="entry name" value="YqgFc"/>
    <property type="match status" value="1"/>
</dbReference>
<evidence type="ECO:0000256" key="1">
    <source>
        <dbReference type="ARBA" id="ARBA00022490"/>
    </source>
</evidence>
<evidence type="ECO:0000256" key="3">
    <source>
        <dbReference type="ARBA" id="ARBA00022722"/>
    </source>
</evidence>
<dbReference type="EC" id="3.1.-.-" evidence="5"/>
<dbReference type="GO" id="GO:0000967">
    <property type="term" value="P:rRNA 5'-end processing"/>
    <property type="evidence" value="ECO:0007669"/>
    <property type="project" value="UniProtKB-UniRule"/>
</dbReference>
<evidence type="ECO:0000256" key="4">
    <source>
        <dbReference type="ARBA" id="ARBA00022801"/>
    </source>
</evidence>
<organism evidence="7 8">
    <name type="scientific">Acetobacterium bakii</name>
    <dbReference type="NCBI Taxonomy" id="52689"/>
    <lineage>
        <taxon>Bacteria</taxon>
        <taxon>Bacillati</taxon>
        <taxon>Bacillota</taxon>
        <taxon>Clostridia</taxon>
        <taxon>Eubacteriales</taxon>
        <taxon>Eubacteriaceae</taxon>
        <taxon>Acetobacterium</taxon>
    </lineage>
</organism>
<dbReference type="RefSeq" id="WP_050738735.1">
    <property type="nucleotide sequence ID" value="NZ_LGYO01000006.1"/>
</dbReference>